<name>A0ACC2DLA5_DIPCM</name>
<comment type="caution">
    <text evidence="1">The sequence shown here is derived from an EMBL/GenBank/DDBJ whole genome shotgun (WGS) entry which is preliminary data.</text>
</comment>
<sequence length="1177" mass="126864">MAQYQPERSANDHIVEKGLDENFSADHSHLAQHQDDPVPPSYGADRAAGVGAEHEVPKKKGVFQKLKEKLTGNTHHDDQVAPNADDVVMHDHPHDDAKVEDTNKVEDAVTGHTPGNVSANERIEGDDFGNSGEEGNAVYGRDASNLDAAEVNTPLDTGIDVKHNKPGHGLGGATNVLQSTPEVVHEDNRHNHESPFRAHPQSDADHGSYNTSNTVADGSSGVSNQNVNENLGYGDREEEHHHLGTTDGAAPAVSSISPTVAEKAFPHQSHDISHRDPQSAYGVASGTPENDASHDALPATGRADAEAVDVQESPSSVPAEGISIDHDMNHDSDYLPQSYDQRAAAHDAPDRTQPNSSISDAIKSSDPSSSFHSGDRLSDQQSAAPEVSSISPTAAEEPFPHRSRDISHRDPQSACGVASGTPESNASLDALPTGRADAEAIDIQESPSSDLDEGISTDHDMHHDSYEPYDQRAAAHDAPYRTERNSSISDEMKSSIFHSGDRLSDQHSAAPEVSSISPAAAEEPFPHRSRDISHRDPQSAYGVPSGTPERNASLDALRSGKADAEAIDVQESPSSVLDEGISTDHDMHHDSYESYDQNAAAHDAPYRTEPNSSISDERKSSDPASIFHSGDRLSDHQSASAHAPDGSFATREPAPDYGSSLQGMPHASYHDPMELVDHTHDKERAGIGHLQEKTPLTTANAPMALSFNATMANTNISGSGTAVLVDQISPHDQFLNDLTNRTERSSYSPQHERVNGMHHAVELLDNDPQQEKQIDQTDQLHQLNPSRTPPVSNYAQHHPSVNPMDHPNELSASPDAAVDSYSYEHSSMIPQDDGSQQPNPSYAAPVSNSAQQYHSMRPLDQSAQQLNSSDVAPVSKYAQQHASMEPLVQFQQMNPSQAAQESNYAQQHPSIKSLDQSQELNSSDATPANAAQQYSSVKPMDQSVQQLNSSHLAPISNYAQQHASIGPLDQSQKMTPSQAAPENNHERYPSTKLLDQSQQMNPIHHDGARVSNYDQQHPSMKSLNQSQELNPSDAAQRSNSTPHQHRHINEYDRPQELNSIPGQMNTSNSVASADFQTDLTPGRSGSTKSVTTAPEVNSHNTNTNTNTNINSSSTSKATGQHGLPLPVHPSQIGSVHTDMEGNAIEGSGDDHVKKGGFMSKMMNKLHLGNSTDHGSRT</sequence>
<gene>
    <name evidence="1" type="ORF">O6H91_05G019200</name>
</gene>
<keyword evidence="2" id="KW-1185">Reference proteome</keyword>
<evidence type="ECO:0000313" key="1">
    <source>
        <dbReference type="EMBL" id="KAJ7555031.1"/>
    </source>
</evidence>
<dbReference type="EMBL" id="CM055096">
    <property type="protein sequence ID" value="KAJ7555031.1"/>
    <property type="molecule type" value="Genomic_DNA"/>
</dbReference>
<protein>
    <submittedName>
        <fullName evidence="1">Uncharacterized protein</fullName>
    </submittedName>
</protein>
<proteinExistence type="predicted"/>
<reference evidence="2" key="1">
    <citation type="journal article" date="2024" name="Proc. Natl. Acad. Sci. U.S.A.">
        <title>Extraordinary preservation of gene collinearity over three hundred million years revealed in homosporous lycophytes.</title>
        <authorList>
            <person name="Li C."/>
            <person name="Wickell D."/>
            <person name="Kuo L.Y."/>
            <person name="Chen X."/>
            <person name="Nie B."/>
            <person name="Liao X."/>
            <person name="Peng D."/>
            <person name="Ji J."/>
            <person name="Jenkins J."/>
            <person name="Williams M."/>
            <person name="Shu S."/>
            <person name="Plott C."/>
            <person name="Barry K."/>
            <person name="Rajasekar S."/>
            <person name="Grimwood J."/>
            <person name="Han X."/>
            <person name="Sun S."/>
            <person name="Hou Z."/>
            <person name="He W."/>
            <person name="Dai G."/>
            <person name="Sun C."/>
            <person name="Schmutz J."/>
            <person name="Leebens-Mack J.H."/>
            <person name="Li F.W."/>
            <person name="Wang L."/>
        </authorList>
    </citation>
    <scope>NUCLEOTIDE SEQUENCE [LARGE SCALE GENOMIC DNA]</scope>
    <source>
        <strain evidence="2">cv. PW_Plant_1</strain>
    </source>
</reference>
<accession>A0ACC2DLA5</accession>
<organism evidence="1 2">
    <name type="scientific">Diphasiastrum complanatum</name>
    <name type="common">Issler's clubmoss</name>
    <name type="synonym">Lycopodium complanatum</name>
    <dbReference type="NCBI Taxonomy" id="34168"/>
    <lineage>
        <taxon>Eukaryota</taxon>
        <taxon>Viridiplantae</taxon>
        <taxon>Streptophyta</taxon>
        <taxon>Embryophyta</taxon>
        <taxon>Tracheophyta</taxon>
        <taxon>Lycopodiopsida</taxon>
        <taxon>Lycopodiales</taxon>
        <taxon>Lycopodiaceae</taxon>
        <taxon>Lycopodioideae</taxon>
        <taxon>Diphasiastrum</taxon>
    </lineage>
</organism>
<evidence type="ECO:0000313" key="2">
    <source>
        <dbReference type="Proteomes" id="UP001162992"/>
    </source>
</evidence>
<dbReference type="Proteomes" id="UP001162992">
    <property type="component" value="Chromosome 5"/>
</dbReference>